<keyword evidence="6" id="KW-1185">Reference proteome</keyword>
<evidence type="ECO:0000256" key="3">
    <source>
        <dbReference type="ARBA" id="ARBA00023163"/>
    </source>
</evidence>
<dbReference type="Proteomes" id="UP000541470">
    <property type="component" value="Unassembled WGS sequence"/>
</dbReference>
<dbReference type="InterPro" id="IPR051011">
    <property type="entry name" value="Metal_resp_trans_reg"/>
</dbReference>
<dbReference type="NCBIfam" id="NF033788">
    <property type="entry name" value="HTH_metalloreg"/>
    <property type="match status" value="1"/>
</dbReference>
<dbReference type="InterPro" id="IPR001845">
    <property type="entry name" value="HTH_ArsR_DNA-bd_dom"/>
</dbReference>
<evidence type="ECO:0000256" key="2">
    <source>
        <dbReference type="ARBA" id="ARBA00023125"/>
    </source>
</evidence>
<dbReference type="InterPro" id="IPR011991">
    <property type="entry name" value="ArsR-like_HTH"/>
</dbReference>
<name>A0A7Y0FUF4_9HYPH</name>
<dbReference type="InterPro" id="IPR036390">
    <property type="entry name" value="WH_DNA-bd_sf"/>
</dbReference>
<keyword evidence="2" id="KW-0238">DNA-binding</keyword>
<reference evidence="5 6" key="1">
    <citation type="submission" date="2020-04" db="EMBL/GenBank/DDBJ databases">
        <title>Rhizobium sp. S-51 isolated from soil.</title>
        <authorList>
            <person name="Dahal R.H."/>
        </authorList>
    </citation>
    <scope>NUCLEOTIDE SEQUENCE [LARGE SCALE GENOMIC DNA]</scope>
    <source>
        <strain evidence="5 6">S-51</strain>
    </source>
</reference>
<dbReference type="PROSITE" id="PS50987">
    <property type="entry name" value="HTH_ARSR_2"/>
    <property type="match status" value="1"/>
</dbReference>
<dbReference type="SUPFAM" id="SSF46785">
    <property type="entry name" value="Winged helix' DNA-binding domain"/>
    <property type="match status" value="1"/>
</dbReference>
<sequence length="110" mass="11982">MDTKQTLDALSALAHDGRLAIFRLLVRHAPEGLNAGDIATALNFRANTLSANLTVLANAGLVDSEREGRHIRYRADLEAMRGLMAFLLEDCCGGSPEVCRPILEEITCRC</sequence>
<dbReference type="CDD" id="cd00090">
    <property type="entry name" value="HTH_ARSR"/>
    <property type="match status" value="1"/>
</dbReference>
<keyword evidence="1" id="KW-0805">Transcription regulation</keyword>
<evidence type="ECO:0000259" key="4">
    <source>
        <dbReference type="PROSITE" id="PS50987"/>
    </source>
</evidence>
<dbReference type="AlphaFoldDB" id="A0A7Y0FUF4"/>
<dbReference type="PANTHER" id="PTHR43132:SF2">
    <property type="entry name" value="ARSENICAL RESISTANCE OPERON REPRESSOR ARSR-RELATED"/>
    <property type="match status" value="1"/>
</dbReference>
<gene>
    <name evidence="5" type="ORF">HHL25_04170</name>
</gene>
<dbReference type="GO" id="GO:0003700">
    <property type="term" value="F:DNA-binding transcription factor activity"/>
    <property type="evidence" value="ECO:0007669"/>
    <property type="project" value="InterPro"/>
</dbReference>
<comment type="caution">
    <text evidence="5">The sequence shown here is derived from an EMBL/GenBank/DDBJ whole genome shotgun (WGS) entry which is preliminary data.</text>
</comment>
<dbReference type="SMART" id="SM00418">
    <property type="entry name" value="HTH_ARSR"/>
    <property type="match status" value="1"/>
</dbReference>
<dbReference type="PANTHER" id="PTHR43132">
    <property type="entry name" value="ARSENICAL RESISTANCE OPERON REPRESSOR ARSR-RELATED"/>
    <property type="match status" value="1"/>
</dbReference>
<protein>
    <submittedName>
        <fullName evidence="5">Helix-turn-helix transcriptional regulator</fullName>
    </submittedName>
</protein>
<feature type="domain" description="HTH arsR-type" evidence="4">
    <location>
        <begin position="1"/>
        <end position="95"/>
    </location>
</feature>
<accession>A0A7Y0FUF4</accession>
<dbReference type="RefSeq" id="WP_169587557.1">
    <property type="nucleotide sequence ID" value="NZ_JABBGK010000001.1"/>
</dbReference>
<dbReference type="EMBL" id="JABBGK010000001">
    <property type="protein sequence ID" value="NML73318.1"/>
    <property type="molecule type" value="Genomic_DNA"/>
</dbReference>
<evidence type="ECO:0000313" key="5">
    <source>
        <dbReference type="EMBL" id="NML73318.1"/>
    </source>
</evidence>
<evidence type="ECO:0000313" key="6">
    <source>
        <dbReference type="Proteomes" id="UP000541470"/>
    </source>
</evidence>
<dbReference type="Pfam" id="PF12840">
    <property type="entry name" value="HTH_20"/>
    <property type="match status" value="1"/>
</dbReference>
<evidence type="ECO:0000256" key="1">
    <source>
        <dbReference type="ARBA" id="ARBA00023015"/>
    </source>
</evidence>
<dbReference type="InterPro" id="IPR036388">
    <property type="entry name" value="WH-like_DNA-bd_sf"/>
</dbReference>
<keyword evidence="3" id="KW-0804">Transcription</keyword>
<dbReference type="GO" id="GO:0003677">
    <property type="term" value="F:DNA binding"/>
    <property type="evidence" value="ECO:0007669"/>
    <property type="project" value="UniProtKB-KW"/>
</dbReference>
<dbReference type="Gene3D" id="1.10.10.10">
    <property type="entry name" value="Winged helix-like DNA-binding domain superfamily/Winged helix DNA-binding domain"/>
    <property type="match status" value="1"/>
</dbReference>
<dbReference type="PRINTS" id="PR00778">
    <property type="entry name" value="HTHARSR"/>
</dbReference>
<proteinExistence type="predicted"/>
<organism evidence="5 6">
    <name type="scientific">Rhizobium terricola</name>
    <dbReference type="NCBI Taxonomy" id="2728849"/>
    <lineage>
        <taxon>Bacteria</taxon>
        <taxon>Pseudomonadati</taxon>
        <taxon>Pseudomonadota</taxon>
        <taxon>Alphaproteobacteria</taxon>
        <taxon>Hyphomicrobiales</taxon>
        <taxon>Rhizobiaceae</taxon>
        <taxon>Rhizobium/Agrobacterium group</taxon>
        <taxon>Rhizobium</taxon>
    </lineage>
</organism>